<proteinExistence type="predicted"/>
<dbReference type="GO" id="GO:0005085">
    <property type="term" value="F:guanyl-nucleotide exchange factor activity"/>
    <property type="evidence" value="ECO:0007669"/>
    <property type="project" value="TreeGrafter"/>
</dbReference>
<dbReference type="InterPro" id="IPR051553">
    <property type="entry name" value="Ran_GTPase-activating"/>
</dbReference>
<dbReference type="OrthoDB" id="5981550at2759"/>
<accession>A0A836I4N1</accession>
<feature type="region of interest" description="Disordered" evidence="2">
    <location>
        <begin position="509"/>
        <end position="545"/>
    </location>
</feature>
<reference evidence="4 5" key="1">
    <citation type="submission" date="2021-02" db="EMBL/GenBank/DDBJ databases">
        <title>Porcisia hertigi Genome sequencing and assembly.</title>
        <authorList>
            <person name="Almutairi H."/>
            <person name="Gatherer D."/>
        </authorList>
    </citation>
    <scope>NUCLEOTIDE SEQUENCE [LARGE SCALE GENOMIC DNA]</scope>
    <source>
        <strain evidence="4 5">C119</strain>
    </source>
</reference>
<evidence type="ECO:0000256" key="2">
    <source>
        <dbReference type="SAM" id="MobiDB-lite"/>
    </source>
</evidence>
<name>A0A836I4N1_9TRYP</name>
<dbReference type="PROSITE" id="PS50012">
    <property type="entry name" value="RCC1_3"/>
    <property type="match status" value="2"/>
</dbReference>
<keyword evidence="3" id="KW-0732">Signal</keyword>
<dbReference type="PANTHER" id="PTHR45982">
    <property type="entry name" value="REGULATOR OF CHROMOSOME CONDENSATION"/>
    <property type="match status" value="1"/>
</dbReference>
<dbReference type="GeneID" id="94286384"/>
<keyword evidence="5" id="KW-1185">Reference proteome</keyword>
<dbReference type="InterPro" id="IPR009091">
    <property type="entry name" value="RCC1/BLIP-II"/>
</dbReference>
<dbReference type="PANTHER" id="PTHR45982:SF1">
    <property type="entry name" value="REGULATOR OF CHROMOSOME CONDENSATION"/>
    <property type="match status" value="1"/>
</dbReference>
<dbReference type="AlphaFoldDB" id="A0A836I4N1"/>
<dbReference type="KEGG" id="phet:94286384"/>
<dbReference type="PROSITE" id="PS00626">
    <property type="entry name" value="RCC1_2"/>
    <property type="match status" value="1"/>
</dbReference>
<dbReference type="GO" id="GO:0005737">
    <property type="term" value="C:cytoplasm"/>
    <property type="evidence" value="ECO:0007669"/>
    <property type="project" value="TreeGrafter"/>
</dbReference>
<comment type="caution">
    <text evidence="4">The sequence shown here is derived from an EMBL/GenBank/DDBJ whole genome shotgun (WGS) entry which is preliminary data.</text>
</comment>
<evidence type="ECO:0000256" key="1">
    <source>
        <dbReference type="PROSITE-ProRule" id="PRU00235"/>
    </source>
</evidence>
<evidence type="ECO:0000256" key="3">
    <source>
        <dbReference type="SAM" id="SignalP"/>
    </source>
</evidence>
<organism evidence="4 5">
    <name type="scientific">Porcisia hertigi</name>
    <dbReference type="NCBI Taxonomy" id="2761500"/>
    <lineage>
        <taxon>Eukaryota</taxon>
        <taxon>Discoba</taxon>
        <taxon>Euglenozoa</taxon>
        <taxon>Kinetoplastea</taxon>
        <taxon>Metakinetoplastina</taxon>
        <taxon>Trypanosomatida</taxon>
        <taxon>Trypanosomatidae</taxon>
        <taxon>Leishmaniinae</taxon>
        <taxon>Porcisia</taxon>
    </lineage>
</organism>
<dbReference type="Proteomes" id="UP000674318">
    <property type="component" value="Unassembled WGS sequence"/>
</dbReference>
<dbReference type="Gene3D" id="2.130.10.30">
    <property type="entry name" value="Regulator of chromosome condensation 1/beta-lactamase-inhibitor protein II"/>
    <property type="match status" value="2"/>
</dbReference>
<feature type="signal peptide" evidence="3">
    <location>
        <begin position="1"/>
        <end position="15"/>
    </location>
</feature>
<feature type="region of interest" description="Disordered" evidence="2">
    <location>
        <begin position="343"/>
        <end position="365"/>
    </location>
</feature>
<feature type="repeat" description="RCC1" evidence="1">
    <location>
        <begin position="314"/>
        <end position="364"/>
    </location>
</feature>
<dbReference type="RefSeq" id="XP_067752464.1">
    <property type="nucleotide sequence ID" value="XM_067896307.1"/>
</dbReference>
<dbReference type="EMBL" id="JAFJZO010000036">
    <property type="protein sequence ID" value="KAG5490136.1"/>
    <property type="molecule type" value="Genomic_DNA"/>
</dbReference>
<protein>
    <submittedName>
        <fullName evidence="4">Uncharacterized protein</fullName>
    </submittedName>
</protein>
<dbReference type="PRINTS" id="PR00633">
    <property type="entry name" value="RCCNDNSATION"/>
</dbReference>
<feature type="repeat" description="RCC1" evidence="1">
    <location>
        <begin position="261"/>
        <end position="313"/>
    </location>
</feature>
<feature type="chain" id="PRO_5032757452" evidence="3">
    <location>
        <begin position="16"/>
        <end position="712"/>
    </location>
</feature>
<evidence type="ECO:0000313" key="4">
    <source>
        <dbReference type="EMBL" id="KAG5490136.1"/>
    </source>
</evidence>
<gene>
    <name evidence="4" type="ORF">JKF63_00255</name>
</gene>
<dbReference type="SUPFAM" id="SSF50985">
    <property type="entry name" value="RCC1/BLIP-II"/>
    <property type="match status" value="1"/>
</dbReference>
<dbReference type="Pfam" id="PF13540">
    <property type="entry name" value="RCC1_2"/>
    <property type="match status" value="3"/>
</dbReference>
<evidence type="ECO:0000313" key="5">
    <source>
        <dbReference type="Proteomes" id="UP000674318"/>
    </source>
</evidence>
<dbReference type="InterPro" id="IPR000408">
    <property type="entry name" value="Reg_chr_condens"/>
</dbReference>
<sequence length="712" mass="72839">MFTVVPTAAVALTEAALCSLADSAKSVADALRPLLDASQSPVDQSMPRYKVEKVASCKAVYSALLRSDGTLLLLSNPVIDGAARSAHISVLESGGEPVVDVAAGASHIVYCTVSGAVYSCGCDNTYGQLGDGSVWSYDGAADGFAEGQGLLGTSAPGLRAPRRVAGFGEGALADGAHDGSLSSGDTDALVGCGTDCRAAIGLALSPSSLASGASSSAAAANGRSACAPAASRRRVPPPGDRHIAQVACGAHHTLLLTRSGHCIYACGTGEQGQLGGSRLILVQPTFRAIPLLFGMDIVQVAAAGAHSFVLLRSGLLYAFGDNMCGQMGLGHTKRVSRPTAVPLTGREDQEALAAQDDTAATSRGRRPLDAKAYATLRAPYGSTESTYYPLRVPRLRDDESRDRGAALAAKIEDSGPHHGLGVPGSSIRVVRVYCSMTWTLLETTSPGVWLSCGTMLTRGVSQACVTTAAAARVDGCDVLGRLLLRAKTDAYVFRPVHWAATLSRMREEAEAATPGPAAPQERVGVGLQGSSAGPFDGAEESPSHRLQLPGIPAADCRPLLTISGGGDSPLCTPAAITTSVSEKRSPNHSCNSDTVPILFHPSEGVERPTSHFSDTVVRAYPTSLLVAPLGANGGDGGGDGRPISMLIQSGSPALAALEVRGGRSPSVQTVVGRPVHAGGGELLPAGSSGTFVLEVRSSHGAVIPLPCYVLVM</sequence>